<reference evidence="4 5" key="1">
    <citation type="journal article" date="2010" name="Science">
        <title>Genomic comparison of the ants Camponotus floridanus and Harpegnathos saltator.</title>
        <authorList>
            <person name="Bonasio R."/>
            <person name="Zhang G."/>
            <person name="Ye C."/>
            <person name="Mutti N.S."/>
            <person name="Fang X."/>
            <person name="Qin N."/>
            <person name="Donahue G."/>
            <person name="Yang P."/>
            <person name="Li Q."/>
            <person name="Li C."/>
            <person name="Zhang P."/>
            <person name="Huang Z."/>
            <person name="Berger S.L."/>
            <person name="Reinberg D."/>
            <person name="Wang J."/>
            <person name="Liebig J."/>
        </authorList>
    </citation>
    <scope>NUCLEOTIDE SEQUENCE [LARGE SCALE GENOMIC DNA]</scope>
    <source>
        <strain evidence="5">C129</strain>
    </source>
</reference>
<feature type="non-terminal residue" evidence="4">
    <location>
        <position position="1"/>
    </location>
</feature>
<dbReference type="Pfam" id="PF11838">
    <property type="entry name" value="ERAP1_C"/>
    <property type="match status" value="1"/>
</dbReference>
<protein>
    <submittedName>
        <fullName evidence="4">Membrane alanyl aminopeptidase</fullName>
    </submittedName>
</protein>
<dbReference type="GO" id="GO:0016020">
    <property type="term" value="C:membrane"/>
    <property type="evidence" value="ECO:0007669"/>
    <property type="project" value="TreeGrafter"/>
</dbReference>
<evidence type="ECO:0000256" key="1">
    <source>
        <dbReference type="ARBA" id="ARBA00010136"/>
    </source>
</evidence>
<feature type="domain" description="ERAP1-like C-terminal" evidence="3">
    <location>
        <begin position="1"/>
        <end position="69"/>
    </location>
</feature>
<keyword evidence="5" id="KW-1185">Reference proteome</keyword>
<evidence type="ECO:0000313" key="4">
    <source>
        <dbReference type="EMBL" id="EFN72187.1"/>
    </source>
</evidence>
<organism evidence="5">
    <name type="scientific">Camponotus floridanus</name>
    <name type="common">Florida carpenter ant</name>
    <dbReference type="NCBI Taxonomy" id="104421"/>
    <lineage>
        <taxon>Eukaryota</taxon>
        <taxon>Metazoa</taxon>
        <taxon>Ecdysozoa</taxon>
        <taxon>Arthropoda</taxon>
        <taxon>Hexapoda</taxon>
        <taxon>Insecta</taxon>
        <taxon>Pterygota</taxon>
        <taxon>Neoptera</taxon>
        <taxon>Endopterygota</taxon>
        <taxon>Hymenoptera</taxon>
        <taxon>Apocrita</taxon>
        <taxon>Aculeata</taxon>
        <taxon>Formicoidea</taxon>
        <taxon>Formicidae</taxon>
        <taxon>Formicinae</taxon>
        <taxon>Camponotus</taxon>
    </lineage>
</organism>
<dbReference type="PANTHER" id="PTHR11533">
    <property type="entry name" value="PROTEASE M1 ZINC METALLOPROTEASE"/>
    <property type="match status" value="1"/>
</dbReference>
<comment type="similarity">
    <text evidence="1">Belongs to the peptidase M1 family.</text>
</comment>
<dbReference type="InterPro" id="IPR024571">
    <property type="entry name" value="ERAP1-like_C_dom"/>
</dbReference>
<accession>E2A302</accession>
<feature type="non-terminal residue" evidence="4">
    <location>
        <position position="69"/>
    </location>
</feature>
<dbReference type="GO" id="GO:0043171">
    <property type="term" value="P:peptide catabolic process"/>
    <property type="evidence" value="ECO:0007669"/>
    <property type="project" value="TreeGrafter"/>
</dbReference>
<keyword evidence="2 4" id="KW-0645">Protease</keyword>
<dbReference type="GO" id="GO:0005737">
    <property type="term" value="C:cytoplasm"/>
    <property type="evidence" value="ECO:0007669"/>
    <property type="project" value="TreeGrafter"/>
</dbReference>
<keyword evidence="2 4" id="KW-0378">Hydrolase</keyword>
<dbReference type="Proteomes" id="UP000000311">
    <property type="component" value="Unassembled WGS sequence"/>
</dbReference>
<dbReference type="GO" id="GO:0008270">
    <property type="term" value="F:zinc ion binding"/>
    <property type="evidence" value="ECO:0007669"/>
    <property type="project" value="TreeGrafter"/>
</dbReference>
<evidence type="ECO:0000256" key="2">
    <source>
        <dbReference type="ARBA" id="ARBA00022438"/>
    </source>
</evidence>
<sequence>GYYRVNYDSSIWQKIVDYLKSDDYTKIHVLNRAQIIDDAYHFMMINQHDIIMFLNLIGYLSQETEYTPW</sequence>
<evidence type="ECO:0000259" key="3">
    <source>
        <dbReference type="Pfam" id="PF11838"/>
    </source>
</evidence>
<dbReference type="EMBL" id="GL436248">
    <property type="protein sequence ID" value="EFN72187.1"/>
    <property type="molecule type" value="Genomic_DNA"/>
</dbReference>
<dbReference type="InterPro" id="IPR050344">
    <property type="entry name" value="Peptidase_M1_aminopeptidases"/>
</dbReference>
<dbReference type="GO" id="GO:0006508">
    <property type="term" value="P:proteolysis"/>
    <property type="evidence" value="ECO:0007669"/>
    <property type="project" value="TreeGrafter"/>
</dbReference>
<dbReference type="OMA" id="NNIWEFS"/>
<dbReference type="OrthoDB" id="510539at2759"/>
<dbReference type="STRING" id="104421.E2A302"/>
<dbReference type="AlphaFoldDB" id="E2A302"/>
<name>E2A302_CAMFO</name>
<dbReference type="GO" id="GO:0005615">
    <property type="term" value="C:extracellular space"/>
    <property type="evidence" value="ECO:0007669"/>
    <property type="project" value="TreeGrafter"/>
</dbReference>
<keyword evidence="2 4" id="KW-0031">Aminopeptidase</keyword>
<dbReference type="GO" id="GO:0070006">
    <property type="term" value="F:metalloaminopeptidase activity"/>
    <property type="evidence" value="ECO:0007669"/>
    <property type="project" value="TreeGrafter"/>
</dbReference>
<dbReference type="Gene3D" id="1.25.50.20">
    <property type="match status" value="1"/>
</dbReference>
<dbReference type="InParanoid" id="E2A302"/>
<gene>
    <name evidence="4" type="ORF">EAG_16321</name>
</gene>
<evidence type="ECO:0000313" key="5">
    <source>
        <dbReference type="Proteomes" id="UP000000311"/>
    </source>
</evidence>
<dbReference type="GO" id="GO:0042277">
    <property type="term" value="F:peptide binding"/>
    <property type="evidence" value="ECO:0007669"/>
    <property type="project" value="TreeGrafter"/>
</dbReference>
<dbReference type="PANTHER" id="PTHR11533:SF276">
    <property type="entry name" value="GLUTAMYL AMINOPEPTIDASE"/>
    <property type="match status" value="1"/>
</dbReference>
<proteinExistence type="inferred from homology"/>